<dbReference type="SUPFAM" id="SSF56104">
    <property type="entry name" value="SAICAR synthase-like"/>
    <property type="match status" value="1"/>
</dbReference>
<dbReference type="Pfam" id="PF03770">
    <property type="entry name" value="IPK"/>
    <property type="match status" value="1"/>
</dbReference>
<keyword evidence="2 4" id="KW-0808">Transferase</keyword>
<dbReference type="InterPro" id="IPR038286">
    <property type="entry name" value="IPK_sf"/>
</dbReference>
<evidence type="ECO:0000313" key="5">
    <source>
        <dbReference type="Proteomes" id="UP000695000"/>
    </source>
</evidence>
<comment type="similarity">
    <text evidence="1 4">Belongs to the inositol phosphokinase (IPK) family.</text>
</comment>
<sequence length="454" mass="52089">MSAMAEVPTHFPPQTYSSSFFLNAIPEDDKVSRFNVKRKTLPSQDSTPILDCLIKTFLFRNRDDVKDSSKCSNGEKFLLQAAEKELDVDLWKSKHHKATRSESPRSTFKKWRRNNSLKTQATIKEAKDKAGDEDMSLLKFLAINALDLSAPASDVLLKSRSSNWFQLSGHPDSLAPAGPGTVWKKRSGSQDDTERMVYEELSQDPFVNDIVPKYYREVEYQGEKFIELQDLLHGFQDPYVIDIKMGTRTFLECEVNKTTARNDLYQKMVAIDPSAPTSEEHELQAVTKLRYMQFREQQSSTCSHGFRIEAMKCRGCPPVTDLKKVKSTDQVINTLDMFINNREDVKQRLLKRLNDMRTKIDQSEYFRRHEVIGSSVFMIYDNNKVGVWLIDFAKTKLLPDEKTVNHRESWVQGNHEEGLLHGFDQLINIIEGMDTSQKLDGLDKKSLPAVTVKS</sequence>
<protein>
    <recommendedName>
        <fullName evidence="4">Kinase</fullName>
        <ecNumber evidence="4">2.7.-.-</ecNumber>
    </recommendedName>
</protein>
<evidence type="ECO:0000313" key="6">
    <source>
        <dbReference type="RefSeq" id="XP_017780019.1"/>
    </source>
</evidence>
<proteinExistence type="inferred from homology"/>
<evidence type="ECO:0000256" key="4">
    <source>
        <dbReference type="RuleBase" id="RU363090"/>
    </source>
</evidence>
<dbReference type="PANTHER" id="PTHR12400">
    <property type="entry name" value="INOSITOL POLYPHOSPHATE KINASE"/>
    <property type="match status" value="1"/>
</dbReference>
<evidence type="ECO:0000256" key="1">
    <source>
        <dbReference type="ARBA" id="ARBA00007374"/>
    </source>
</evidence>
<accession>A0ABM1MZL9</accession>
<evidence type="ECO:0000256" key="3">
    <source>
        <dbReference type="ARBA" id="ARBA00022777"/>
    </source>
</evidence>
<organism evidence="5 6">
    <name type="scientific">Nicrophorus vespilloides</name>
    <name type="common">Boreal carrion beetle</name>
    <dbReference type="NCBI Taxonomy" id="110193"/>
    <lineage>
        <taxon>Eukaryota</taxon>
        <taxon>Metazoa</taxon>
        <taxon>Ecdysozoa</taxon>
        <taxon>Arthropoda</taxon>
        <taxon>Hexapoda</taxon>
        <taxon>Insecta</taxon>
        <taxon>Pterygota</taxon>
        <taxon>Neoptera</taxon>
        <taxon>Endopterygota</taxon>
        <taxon>Coleoptera</taxon>
        <taxon>Polyphaga</taxon>
        <taxon>Staphyliniformia</taxon>
        <taxon>Silphidae</taxon>
        <taxon>Nicrophorinae</taxon>
        <taxon>Nicrophorus</taxon>
    </lineage>
</organism>
<keyword evidence="5" id="KW-1185">Reference proteome</keyword>
<dbReference type="PANTHER" id="PTHR12400:SF26">
    <property type="entry name" value="KINASE"/>
    <property type="match status" value="1"/>
</dbReference>
<keyword evidence="3 4" id="KW-0418">Kinase</keyword>
<evidence type="ECO:0000256" key="2">
    <source>
        <dbReference type="ARBA" id="ARBA00022679"/>
    </source>
</evidence>
<dbReference type="GeneID" id="108565210"/>
<dbReference type="Proteomes" id="UP000695000">
    <property type="component" value="Unplaced"/>
</dbReference>
<name>A0ABM1MZL9_NICVS</name>
<gene>
    <name evidence="6" type="primary">LOC108565210</name>
</gene>
<dbReference type="Gene3D" id="3.30.470.160">
    <property type="entry name" value="Inositol polyphosphate kinase"/>
    <property type="match status" value="1"/>
</dbReference>
<dbReference type="RefSeq" id="XP_017780019.1">
    <property type="nucleotide sequence ID" value="XM_017924530.1"/>
</dbReference>
<reference evidence="6" key="1">
    <citation type="submission" date="2025-08" db="UniProtKB">
        <authorList>
            <consortium name="RefSeq"/>
        </authorList>
    </citation>
    <scope>IDENTIFICATION</scope>
    <source>
        <tissue evidence="6">Whole Larva</tissue>
    </source>
</reference>
<dbReference type="EC" id="2.7.-.-" evidence="4"/>
<dbReference type="InterPro" id="IPR005522">
    <property type="entry name" value="IPK"/>
</dbReference>